<dbReference type="Gene3D" id="3.30.9.10">
    <property type="entry name" value="D-Amino Acid Oxidase, subunit A, domain 2"/>
    <property type="match status" value="1"/>
</dbReference>
<name>A0A512NKV3_9HYPH</name>
<keyword evidence="1" id="KW-0560">Oxidoreductase</keyword>
<dbReference type="PANTHER" id="PTHR13847:SF201">
    <property type="entry name" value="PUTATIBE OXIDOREDUCTASE"/>
    <property type="match status" value="1"/>
</dbReference>
<comment type="caution">
    <text evidence="4">The sequence shown here is derived from an EMBL/GenBank/DDBJ whole genome shotgun (WGS) entry which is preliminary data.</text>
</comment>
<sequence>MLSIDGAQHSDLRTGRAPWANGARPPRRSLDKDRRCDVLVVGAGITGALVAEHLVRDGRDVCIVDRERPGLGSTAASTAMLLWEIDRPLASLTDVYGFERAARAYRLSLQAVRGLQSLVEQRQIACRMRARNSLYLAAGTTDAQALMKEHELRVRAGLPGHFLDYQTLRQQFGIDREAALLSPDAADADPLCLAHGLMARAVAGGGHLFDADAVHYDTGNQRTTVVMDDGHSIEADWVVLATGYVMPDFMASEIHRVTTTWAVATPPQPRRVRWRGEALIWEATEHYLYLRTTEDHRIVVGGGDDEAISKPDDRASATPDKTQFLLAGLRGLLPDAEPCAETAWSGVFGTTADGLPLIGPVAGHPRLLAAYGYGGNGITFGFLAAELIAGLIGGRRAAWYDDFPVGRPLPSALK</sequence>
<evidence type="ECO:0000259" key="3">
    <source>
        <dbReference type="Pfam" id="PF01266"/>
    </source>
</evidence>
<gene>
    <name evidence="4" type="ORF">RSO01_67450</name>
</gene>
<evidence type="ECO:0000256" key="1">
    <source>
        <dbReference type="ARBA" id="ARBA00023002"/>
    </source>
</evidence>
<evidence type="ECO:0000313" key="4">
    <source>
        <dbReference type="EMBL" id="GEP59579.1"/>
    </source>
</evidence>
<keyword evidence="5" id="KW-1185">Reference proteome</keyword>
<protein>
    <submittedName>
        <fullName evidence="4">Oxidoreductase</fullName>
    </submittedName>
</protein>
<dbReference type="Pfam" id="PF01266">
    <property type="entry name" value="DAO"/>
    <property type="match status" value="1"/>
</dbReference>
<dbReference type="OrthoDB" id="311718at2"/>
<dbReference type="SUPFAM" id="SSF51905">
    <property type="entry name" value="FAD/NAD(P)-binding domain"/>
    <property type="match status" value="1"/>
</dbReference>
<dbReference type="EMBL" id="BKAJ01000134">
    <property type="protein sequence ID" value="GEP59579.1"/>
    <property type="molecule type" value="Genomic_DNA"/>
</dbReference>
<dbReference type="Gene3D" id="3.50.50.60">
    <property type="entry name" value="FAD/NAD(P)-binding domain"/>
    <property type="match status" value="1"/>
</dbReference>
<feature type="domain" description="FAD dependent oxidoreductase" evidence="3">
    <location>
        <begin position="37"/>
        <end position="390"/>
    </location>
</feature>
<dbReference type="InterPro" id="IPR006076">
    <property type="entry name" value="FAD-dep_OxRdtase"/>
</dbReference>
<dbReference type="PANTHER" id="PTHR13847">
    <property type="entry name" value="SARCOSINE DEHYDROGENASE-RELATED"/>
    <property type="match status" value="1"/>
</dbReference>
<dbReference type="AlphaFoldDB" id="A0A512NKV3"/>
<accession>A0A512NKV3</accession>
<dbReference type="Proteomes" id="UP000321058">
    <property type="component" value="Unassembled WGS sequence"/>
</dbReference>
<evidence type="ECO:0000256" key="2">
    <source>
        <dbReference type="SAM" id="MobiDB-lite"/>
    </source>
</evidence>
<dbReference type="InterPro" id="IPR036188">
    <property type="entry name" value="FAD/NAD-bd_sf"/>
</dbReference>
<dbReference type="RefSeq" id="WP_147154954.1">
    <property type="nucleotide sequence ID" value="NZ_BKAJ01000134.1"/>
</dbReference>
<reference evidence="4 5" key="1">
    <citation type="submission" date="2019-07" db="EMBL/GenBank/DDBJ databases">
        <title>Whole genome shotgun sequence of Reyranella soli NBRC 108950.</title>
        <authorList>
            <person name="Hosoyama A."/>
            <person name="Uohara A."/>
            <person name="Ohji S."/>
            <person name="Ichikawa N."/>
        </authorList>
    </citation>
    <scope>NUCLEOTIDE SEQUENCE [LARGE SCALE GENOMIC DNA]</scope>
    <source>
        <strain evidence="4 5">NBRC 108950</strain>
    </source>
</reference>
<proteinExistence type="predicted"/>
<dbReference type="GO" id="GO:0016491">
    <property type="term" value="F:oxidoreductase activity"/>
    <property type="evidence" value="ECO:0007669"/>
    <property type="project" value="UniProtKB-KW"/>
</dbReference>
<dbReference type="GO" id="GO:0005737">
    <property type="term" value="C:cytoplasm"/>
    <property type="evidence" value="ECO:0007669"/>
    <property type="project" value="TreeGrafter"/>
</dbReference>
<feature type="region of interest" description="Disordered" evidence="2">
    <location>
        <begin position="1"/>
        <end position="30"/>
    </location>
</feature>
<organism evidence="4 5">
    <name type="scientific">Reyranella soli</name>
    <dbReference type="NCBI Taxonomy" id="1230389"/>
    <lineage>
        <taxon>Bacteria</taxon>
        <taxon>Pseudomonadati</taxon>
        <taxon>Pseudomonadota</taxon>
        <taxon>Alphaproteobacteria</taxon>
        <taxon>Hyphomicrobiales</taxon>
        <taxon>Reyranellaceae</taxon>
        <taxon>Reyranella</taxon>
    </lineage>
</organism>
<evidence type="ECO:0000313" key="5">
    <source>
        <dbReference type="Proteomes" id="UP000321058"/>
    </source>
</evidence>